<dbReference type="SUPFAM" id="SSF55961">
    <property type="entry name" value="Bet v1-like"/>
    <property type="match status" value="1"/>
</dbReference>
<gene>
    <name evidence="1" type="ORF">NRB56_17530</name>
</gene>
<comment type="caution">
    <text evidence="1">The sequence shown here is derived from an EMBL/GenBank/DDBJ whole genome shotgun (WGS) entry which is preliminary data.</text>
</comment>
<dbReference type="AlphaFoldDB" id="A0A7K0DLM2"/>
<evidence type="ECO:0000313" key="1">
    <source>
        <dbReference type="EMBL" id="MQY26192.1"/>
    </source>
</evidence>
<dbReference type="RefSeq" id="WP_153340142.1">
    <property type="nucleotide sequence ID" value="NZ_WEGI01000003.1"/>
</dbReference>
<name>A0A7K0DLM2_9NOCA</name>
<dbReference type="OrthoDB" id="3290460at2"/>
<reference evidence="1 2" key="1">
    <citation type="submission" date="2019-10" db="EMBL/GenBank/DDBJ databases">
        <title>Nocardia macrotermitis sp. nov. and Nocardia aurantia sp. nov., isolated from the gut of fungus growing-termite Macrotermes natalensis.</title>
        <authorList>
            <person name="Benndorf R."/>
            <person name="Schwitalla J."/>
            <person name="Martin K."/>
            <person name="De Beer W."/>
            <person name="Kaster A.-K."/>
            <person name="Vollmers J."/>
            <person name="Poulsen M."/>
            <person name="Beemelmanns C."/>
        </authorList>
    </citation>
    <scope>NUCLEOTIDE SEQUENCE [LARGE SCALE GENOMIC DNA]</scope>
    <source>
        <strain evidence="1 2">RB56</strain>
    </source>
</reference>
<dbReference type="EMBL" id="WEGI01000003">
    <property type="protein sequence ID" value="MQY26192.1"/>
    <property type="molecule type" value="Genomic_DNA"/>
</dbReference>
<evidence type="ECO:0008006" key="3">
    <source>
        <dbReference type="Google" id="ProtNLM"/>
    </source>
</evidence>
<protein>
    <recommendedName>
        <fullName evidence="3">Polyketide cyclase</fullName>
    </recommendedName>
</protein>
<accession>A0A7K0DLM2</accession>
<evidence type="ECO:0000313" key="2">
    <source>
        <dbReference type="Proteomes" id="UP000431401"/>
    </source>
</evidence>
<keyword evidence="2" id="KW-1185">Reference proteome</keyword>
<organism evidence="1 2">
    <name type="scientific">Nocardia aurantia</name>
    <dbReference type="NCBI Taxonomy" id="2585199"/>
    <lineage>
        <taxon>Bacteria</taxon>
        <taxon>Bacillati</taxon>
        <taxon>Actinomycetota</taxon>
        <taxon>Actinomycetes</taxon>
        <taxon>Mycobacteriales</taxon>
        <taxon>Nocardiaceae</taxon>
        <taxon>Nocardia</taxon>
    </lineage>
</organism>
<proteinExistence type="predicted"/>
<sequence>MSTIHLTHTTTATPEQFLAALTDFGPGRGQLFGNSADSYLRVHDRDATHADVTEGSNHIWERLHYDWSDPRHIVMTTTDSNLWGGASGHTYTLTPRPDGTTEVDAVVVRDGKNATGHVLGAVLGTVGRGVLDRQLVKTIHAVETRDSGGPSTGSPRGR</sequence>
<dbReference type="Proteomes" id="UP000431401">
    <property type="component" value="Unassembled WGS sequence"/>
</dbReference>